<keyword evidence="3" id="KW-1185">Reference proteome</keyword>
<dbReference type="Proteomes" id="UP000054845">
    <property type="component" value="Unassembled WGS sequence"/>
</dbReference>
<organism evidence="2 3">
    <name type="scientific">Ceraceosorus bombacis</name>
    <dbReference type="NCBI Taxonomy" id="401625"/>
    <lineage>
        <taxon>Eukaryota</taxon>
        <taxon>Fungi</taxon>
        <taxon>Dikarya</taxon>
        <taxon>Basidiomycota</taxon>
        <taxon>Ustilaginomycotina</taxon>
        <taxon>Exobasidiomycetes</taxon>
        <taxon>Ceraceosorales</taxon>
        <taxon>Ceraceosoraceae</taxon>
        <taxon>Ceraceosorus</taxon>
    </lineage>
</organism>
<dbReference type="InterPro" id="IPR021848">
    <property type="entry name" value="HODM_asu-like"/>
</dbReference>
<protein>
    <submittedName>
        <fullName evidence="2">Uncharacterized protein</fullName>
    </submittedName>
</protein>
<dbReference type="OrthoDB" id="497541at2759"/>
<evidence type="ECO:0000313" key="2">
    <source>
        <dbReference type="EMBL" id="CEH17898.1"/>
    </source>
</evidence>
<sequence length="447" mass="50435">MDNIQFALLCALTALILALGREAWKWSRFQRTIPVPALPVGYRAWSLPDPEPGFDLKMAKDLALRPFRWGKHRLTMGIKPLNPTQWLSLHKSYPAYIRLREARHAVYGSRCYKILPSSACLRSGDFMNELAALELARAISAYLACRYPSLFHVEPRGSERRNDGFDVRSITRNALPECGLEAKTWLLEDLGPFGEGADEAMRVAGELVPDDLALLRETSLTDEERAGYQSEKAPLTAHRLIGGSICTAGFWTLKDKLGLPLREIHTRGGVPQYDEKLRDPIDRFFSKLKPDKPIERIDNFFFQICDTQAIPALLSGKLIPDVLPPDDKRSAPISGRKSSSMGADELCRELYDRSELTIVFTIRTYLTPITEFAKEAGVPGRLASSMREWPEATAKYKGAELYKDLALRYLDEAHRDQIDSGLIRDWDIDAAAFETERTRADKAFPFA</sequence>
<dbReference type="STRING" id="401625.A0A0N7LAY7"/>
<evidence type="ECO:0000313" key="3">
    <source>
        <dbReference type="Proteomes" id="UP000054845"/>
    </source>
</evidence>
<dbReference type="EMBL" id="CCYA01000265">
    <property type="protein sequence ID" value="CEH17898.1"/>
    <property type="molecule type" value="Genomic_DNA"/>
</dbReference>
<dbReference type="Pfam" id="PF11927">
    <property type="entry name" value="HODM_asu-like"/>
    <property type="match status" value="2"/>
</dbReference>
<evidence type="ECO:0000256" key="1">
    <source>
        <dbReference type="SAM" id="SignalP"/>
    </source>
</evidence>
<reference evidence="2 3" key="1">
    <citation type="submission" date="2014-09" db="EMBL/GenBank/DDBJ databases">
        <authorList>
            <person name="Magalhaes I.L.F."/>
            <person name="Oliveira U."/>
            <person name="Santos F.R."/>
            <person name="Vidigal T.H.D.A."/>
            <person name="Brescovit A.D."/>
            <person name="Santos A.J."/>
        </authorList>
    </citation>
    <scope>NUCLEOTIDE SEQUENCE [LARGE SCALE GENOMIC DNA]</scope>
</reference>
<accession>A0A0N7LAY7</accession>
<keyword evidence="1" id="KW-0732">Signal</keyword>
<dbReference type="AlphaFoldDB" id="A0A0N7LAY7"/>
<feature type="chain" id="PRO_5006015215" evidence="1">
    <location>
        <begin position="19"/>
        <end position="447"/>
    </location>
</feature>
<feature type="signal peptide" evidence="1">
    <location>
        <begin position="1"/>
        <end position="18"/>
    </location>
</feature>
<proteinExistence type="predicted"/>
<name>A0A0N7LAY7_9BASI</name>